<dbReference type="RefSeq" id="WP_183661414.1">
    <property type="nucleotide sequence ID" value="NZ_JACIBV010000002.1"/>
</dbReference>
<dbReference type="Proteomes" id="UP000579945">
    <property type="component" value="Unassembled WGS sequence"/>
</dbReference>
<dbReference type="AlphaFoldDB" id="A0A7W5YFR0"/>
<keyword evidence="3" id="KW-1185">Reference proteome</keyword>
<comment type="caution">
    <text evidence="2">The sequence shown here is derived from an EMBL/GenBank/DDBJ whole genome shotgun (WGS) entry which is preliminary data.</text>
</comment>
<organism evidence="2 3">
    <name type="scientific">Nonomuraea dietziae</name>
    <dbReference type="NCBI Taxonomy" id="65515"/>
    <lineage>
        <taxon>Bacteria</taxon>
        <taxon>Bacillati</taxon>
        <taxon>Actinomycetota</taxon>
        <taxon>Actinomycetes</taxon>
        <taxon>Streptosporangiales</taxon>
        <taxon>Streptosporangiaceae</taxon>
        <taxon>Nonomuraea</taxon>
    </lineage>
</organism>
<feature type="region of interest" description="Disordered" evidence="1">
    <location>
        <begin position="62"/>
        <end position="89"/>
    </location>
</feature>
<evidence type="ECO:0000313" key="2">
    <source>
        <dbReference type="EMBL" id="MBB3733253.1"/>
    </source>
</evidence>
<name>A0A7W5YFR0_9ACTN</name>
<sequence length="89" mass="9244">MDATQSAAGVGEREKAQAVAFVLAGEFLAVVGTGTAAGGDQGPVQQDHLPCRWAAARAKGEQELERSTLPSEDRDAWISAHDVTTPLIG</sequence>
<dbReference type="EMBL" id="JACIBV010000002">
    <property type="protein sequence ID" value="MBB3733253.1"/>
    <property type="molecule type" value="Genomic_DNA"/>
</dbReference>
<gene>
    <name evidence="2" type="ORF">FHR33_009200</name>
</gene>
<accession>A0A7W5YFR0</accession>
<proteinExistence type="predicted"/>
<dbReference type="GeneID" id="95395213"/>
<evidence type="ECO:0000256" key="1">
    <source>
        <dbReference type="SAM" id="MobiDB-lite"/>
    </source>
</evidence>
<protein>
    <submittedName>
        <fullName evidence="2">Uncharacterized protein</fullName>
    </submittedName>
</protein>
<feature type="compositionally biased region" description="Basic and acidic residues" evidence="1">
    <location>
        <begin position="62"/>
        <end position="76"/>
    </location>
</feature>
<reference evidence="2 3" key="1">
    <citation type="submission" date="2020-08" db="EMBL/GenBank/DDBJ databases">
        <title>Sequencing the genomes of 1000 actinobacteria strains.</title>
        <authorList>
            <person name="Klenk H.-P."/>
        </authorList>
    </citation>
    <scope>NUCLEOTIDE SEQUENCE [LARGE SCALE GENOMIC DNA]</scope>
    <source>
        <strain evidence="2 3">DSM 44320</strain>
    </source>
</reference>
<evidence type="ECO:0000313" key="3">
    <source>
        <dbReference type="Proteomes" id="UP000579945"/>
    </source>
</evidence>